<feature type="signal peptide" evidence="1">
    <location>
        <begin position="1"/>
        <end position="26"/>
    </location>
</feature>
<gene>
    <name evidence="2" type="ORF">A8990_13320</name>
</gene>
<name>A0A3D9R2M2_9BACL</name>
<dbReference type="PANTHER" id="PTHR43649">
    <property type="entry name" value="ARABINOSE-BINDING PROTEIN-RELATED"/>
    <property type="match status" value="1"/>
</dbReference>
<feature type="chain" id="PRO_5038926593" evidence="1">
    <location>
        <begin position="27"/>
        <end position="939"/>
    </location>
</feature>
<protein>
    <submittedName>
        <fullName evidence="2">ABC-type glycerol-3-phosphate transport system substrate-binding protein</fullName>
    </submittedName>
</protein>
<dbReference type="Gene3D" id="3.40.190.10">
    <property type="entry name" value="Periplasmic binding protein-like II"/>
    <property type="match status" value="1"/>
</dbReference>
<dbReference type="Gene3D" id="2.60.120.260">
    <property type="entry name" value="Galactose-binding domain-like"/>
    <property type="match status" value="2"/>
</dbReference>
<dbReference type="RefSeq" id="WP_116191324.1">
    <property type="nucleotide sequence ID" value="NZ_QTTN01000033.1"/>
</dbReference>
<accession>A0A3D9R2M2</accession>
<dbReference type="OrthoDB" id="383574at2"/>
<reference evidence="2 3" key="1">
    <citation type="submission" date="2018-08" db="EMBL/GenBank/DDBJ databases">
        <title>Genomic Encyclopedia of Type Strains, Phase III (KMG-III): the genomes of soil and plant-associated and newly described type strains.</title>
        <authorList>
            <person name="Whitman W."/>
        </authorList>
    </citation>
    <scope>NUCLEOTIDE SEQUENCE [LARGE SCALE GENOMIC DNA]</scope>
    <source>
        <strain evidence="2 3">CGMCC 1.10966</strain>
    </source>
</reference>
<evidence type="ECO:0000313" key="2">
    <source>
        <dbReference type="EMBL" id="REE69555.1"/>
    </source>
</evidence>
<comment type="caution">
    <text evidence="2">The sequence shown here is derived from an EMBL/GenBank/DDBJ whole genome shotgun (WGS) entry which is preliminary data.</text>
</comment>
<dbReference type="SUPFAM" id="SSF49785">
    <property type="entry name" value="Galactose-binding domain-like"/>
    <property type="match status" value="1"/>
</dbReference>
<dbReference type="AlphaFoldDB" id="A0A3D9R2M2"/>
<keyword evidence="1" id="KW-0732">Signal</keyword>
<dbReference type="PANTHER" id="PTHR43649:SF27">
    <property type="entry name" value="EXTRACELLULAR SOLUTE-BINDING PROTEIN FAMILY 1"/>
    <property type="match status" value="1"/>
</dbReference>
<sequence length="939" mass="105762">MKQLRPFFAGGFSFILFLSLAMNGYAAEDAIIRHYADVEESWSKSQVKDADGIRLEIAAADFTAKSGDADISVGAVGGKQGAVIWNNDSGQLNYIARVPAGGLYEIAVEYYSIDPVQQPVERGLLVNGSLPFAESGNFLFERRYEKDRYPFPLDDGGNNIHPKFNEVKQWTLMPLSDRNGGNAEPLKFYLKQGDNRLTLTGLNGKLAIGKLVVQSPEKLEDYDAYQHRLPAASGDDAFVSKLEAENTAAQSGTNIQLLNIAQPGLTPQQNGKRLFNAVGGENWSSAHDWIEWKFDVPQDGIYNIALKYAQNINADISSYRTIAIDGRTPFQELLDVSFPYGASWRSKVLGGDKPYDFYLTQGTHTLRLTVTNAPYRNVQQELQDTVRGLRELDLKVQSIVGVNNVDVYRIWNLKQYIPGIDADLKLYSDTLRKQAEAVSRLTGVKTSAYGELLTAARDLDKLSQRVDDIPKRDDALSAIYTSVTDWANKLSKQPLTLDSVTIKSKNAAFPSIKVGFFHKLIYYVKQFFASFAGGGTAVKSNDADTIQVWVQRNKNYVNLMQDYANEYFTPMTGIKINVNYCPPGGNLLVLANAAGKQPDVATGVDAYTAYAFAERDALVRLDQLQGFGDLKAGVVPGAMLPYSFKGGYYGLPEEVIYNVLYYREDVLKRLNISVPQDWDDVVKDIATLEQQNYNFFYPYGDFQTFFAQHDVPTYSEDGKKVAFTTPEGFKAFQFWTDLYIKYGMPQQMANFYQHFRLGDAPVGIAGIDQYILFKLSAPDISGLWNITLAPGTKDSSGNIQRWEAGTQNGVMLFKSNQERQDKAWQFTQWWLSTKTQTNFANDLSNYFGPEFMWYSPNPNVIAQQNFWSKDVKRTLSEQLNWYKPIPYVLGGSYMTPRSLWNAWTSTVIDKKNYRQQMELAARDIQAEMDVKQQEFGDKR</sequence>
<dbReference type="InterPro" id="IPR008979">
    <property type="entry name" value="Galactose-bd-like_sf"/>
</dbReference>
<proteinExistence type="predicted"/>
<keyword evidence="3" id="KW-1185">Reference proteome</keyword>
<dbReference type="EMBL" id="QTTN01000033">
    <property type="protein sequence ID" value="REE69555.1"/>
    <property type="molecule type" value="Genomic_DNA"/>
</dbReference>
<dbReference type="Proteomes" id="UP000256304">
    <property type="component" value="Unassembled WGS sequence"/>
</dbReference>
<evidence type="ECO:0000313" key="3">
    <source>
        <dbReference type="Proteomes" id="UP000256304"/>
    </source>
</evidence>
<evidence type="ECO:0000256" key="1">
    <source>
        <dbReference type="SAM" id="SignalP"/>
    </source>
</evidence>
<organism evidence="2 3">
    <name type="scientific">Paenibacillus taihuensis</name>
    <dbReference type="NCBI Taxonomy" id="1156355"/>
    <lineage>
        <taxon>Bacteria</taxon>
        <taxon>Bacillati</taxon>
        <taxon>Bacillota</taxon>
        <taxon>Bacilli</taxon>
        <taxon>Bacillales</taxon>
        <taxon>Paenibacillaceae</taxon>
        <taxon>Paenibacillus</taxon>
    </lineage>
</organism>
<dbReference type="Pfam" id="PF13416">
    <property type="entry name" value="SBP_bac_8"/>
    <property type="match status" value="1"/>
</dbReference>
<dbReference type="InterPro" id="IPR006059">
    <property type="entry name" value="SBP"/>
</dbReference>
<dbReference type="SUPFAM" id="SSF53850">
    <property type="entry name" value="Periplasmic binding protein-like II"/>
    <property type="match status" value="1"/>
</dbReference>
<dbReference type="InterPro" id="IPR050490">
    <property type="entry name" value="Bact_solute-bd_prot1"/>
</dbReference>